<dbReference type="AlphaFoldDB" id="Q3A278"/>
<protein>
    <recommendedName>
        <fullName evidence="5">Lipoprotein</fullName>
    </recommendedName>
</protein>
<dbReference type="OrthoDB" id="5387708at2"/>
<evidence type="ECO:0000256" key="1">
    <source>
        <dbReference type="SAM" id="Coils"/>
    </source>
</evidence>
<dbReference type="Proteomes" id="UP000002534">
    <property type="component" value="Chromosome"/>
</dbReference>
<keyword evidence="4" id="KW-1185">Reference proteome</keyword>
<evidence type="ECO:0000313" key="4">
    <source>
        <dbReference type="Proteomes" id="UP000002534"/>
    </source>
</evidence>
<reference evidence="3 4" key="2">
    <citation type="journal article" date="2012" name="BMC Genomics">
        <title>The genome of Pelobacter carbinolicus reveals surprising metabolic capabilities and physiological features.</title>
        <authorList>
            <person name="Aklujkar M."/>
            <person name="Haveman S.A."/>
            <person name="Didonato R.Jr."/>
            <person name="Chertkov O."/>
            <person name="Han C.S."/>
            <person name="Land M.L."/>
            <person name="Brown P."/>
            <person name="Lovley D.R."/>
        </authorList>
    </citation>
    <scope>NUCLEOTIDE SEQUENCE [LARGE SCALE GENOMIC DNA]</scope>
    <source>
        <strain evidence="4">DSM 2380 / NBRC 103641 / GraBd1</strain>
    </source>
</reference>
<dbReference type="KEGG" id="pca:Pcar_2290"/>
<dbReference type="PROSITE" id="PS51257">
    <property type="entry name" value="PROKAR_LIPOPROTEIN"/>
    <property type="match status" value="1"/>
</dbReference>
<feature type="signal peptide" evidence="2">
    <location>
        <begin position="1"/>
        <end position="23"/>
    </location>
</feature>
<accession>Q3A278</accession>
<gene>
    <name evidence="3" type="ordered locus">Pcar_2290</name>
</gene>
<evidence type="ECO:0000256" key="2">
    <source>
        <dbReference type="SAM" id="SignalP"/>
    </source>
</evidence>
<evidence type="ECO:0000313" key="3">
    <source>
        <dbReference type="EMBL" id="ABA89529.3"/>
    </source>
</evidence>
<dbReference type="STRING" id="338963.Pcar_2290"/>
<keyword evidence="2" id="KW-0732">Signal</keyword>
<name>Q3A278_SYNC1</name>
<keyword evidence="1" id="KW-0175">Coiled coil</keyword>
<dbReference type="RefSeq" id="WP_011342047.1">
    <property type="nucleotide sequence ID" value="NC_007498.2"/>
</dbReference>
<reference evidence="4" key="1">
    <citation type="submission" date="2005-10" db="EMBL/GenBank/DDBJ databases">
        <title>Complete sequence of Pelobacter carbinolicus DSM 2380.</title>
        <authorList>
            <person name="Copeland A."/>
            <person name="Lucas S."/>
            <person name="Lapidus A."/>
            <person name="Barry K."/>
            <person name="Detter J.C."/>
            <person name="Glavina T."/>
            <person name="Hammon N."/>
            <person name="Israni S."/>
            <person name="Pitluck S."/>
            <person name="Chertkov O."/>
            <person name="Schmutz J."/>
            <person name="Larimer F."/>
            <person name="Land M."/>
            <person name="Kyrpides N."/>
            <person name="Ivanova N."/>
            <person name="Richardson P."/>
        </authorList>
    </citation>
    <scope>NUCLEOTIDE SEQUENCE [LARGE SCALE GENOMIC DNA]</scope>
    <source>
        <strain evidence="4">DSM 2380 / NBRC 103641 / GraBd1</strain>
    </source>
</reference>
<evidence type="ECO:0008006" key="5">
    <source>
        <dbReference type="Google" id="ProtNLM"/>
    </source>
</evidence>
<sequence length="126" mass="14691">MRFLFYLFLIFFLCGCASRPLPAFLTPDDQQLFVQGMTDLDLQGDPPAAFASLQQSHPESPWTNQARTVSELLETTHKQQKSIDRLKRAKNFYRRENKVLHRKIDSLEADRQKLKQLLIDLERRGG</sequence>
<organism evidence="3 4">
    <name type="scientific">Syntrophotalea carbinolica (strain DSM 2380 / NBRC 103641 / GraBd1)</name>
    <name type="common">Pelobacter carbinolicus</name>
    <dbReference type="NCBI Taxonomy" id="338963"/>
    <lineage>
        <taxon>Bacteria</taxon>
        <taxon>Pseudomonadati</taxon>
        <taxon>Thermodesulfobacteriota</taxon>
        <taxon>Desulfuromonadia</taxon>
        <taxon>Desulfuromonadales</taxon>
        <taxon>Syntrophotaleaceae</taxon>
        <taxon>Syntrophotalea</taxon>
    </lineage>
</organism>
<feature type="coiled-coil region" evidence="1">
    <location>
        <begin position="83"/>
        <end position="124"/>
    </location>
</feature>
<dbReference type="HOGENOM" id="CLU_1979423_0_0_7"/>
<dbReference type="EMBL" id="CP000142">
    <property type="protein sequence ID" value="ABA89529.3"/>
    <property type="molecule type" value="Genomic_DNA"/>
</dbReference>
<proteinExistence type="predicted"/>
<feature type="chain" id="PRO_5004223694" description="Lipoprotein" evidence="2">
    <location>
        <begin position="24"/>
        <end position="126"/>
    </location>
</feature>